<dbReference type="AlphaFoldDB" id="A0A7X5QVY0"/>
<dbReference type="CDD" id="cd00090">
    <property type="entry name" value="HTH_ARSR"/>
    <property type="match status" value="1"/>
</dbReference>
<accession>A0A7X5QVY0</accession>
<sequence>MNPLAQKTVEYLQAILPGAVGLMHPLSLELRNGLPHYLTRFDLYELRVARREVLLAIAPKDGTGGETKKMLHILATKTGLPVLYVLPSIQSYERQRMIEAGIEFVVPGSQLFAPTLGLALREQFATALSDPSDLISPSAQAILITMLLDDMRSPVVASALAAKIGYTGMTATRAVRDLVAHGLVEQRRQTRTKVIALTASRADTWKRAKPLMRSPVLRTEHPRRPEIKAGHPVMRLAGVDALSHLTMLAEPKHHIWAVSQMHWVEIQRNQPPVLYAGDAQEAVQVWSYPPTLGGDTKTVDPLSLILSMNGSDDERVLMAIDELETKLWR</sequence>
<dbReference type="RefSeq" id="WP_166699978.1">
    <property type="nucleotide sequence ID" value="NZ_JAAQTL010000001.1"/>
</dbReference>
<evidence type="ECO:0000313" key="1">
    <source>
        <dbReference type="EMBL" id="NID16334.1"/>
    </source>
</evidence>
<dbReference type="InterPro" id="IPR011991">
    <property type="entry name" value="ArsR-like_HTH"/>
</dbReference>
<dbReference type="Gene3D" id="1.10.10.10">
    <property type="entry name" value="Winged helix-like DNA-binding domain superfamily/Winged helix DNA-binding domain"/>
    <property type="match status" value="1"/>
</dbReference>
<comment type="caution">
    <text evidence="1">The sequence shown here is derived from an EMBL/GenBank/DDBJ whole genome shotgun (WGS) entry which is preliminary data.</text>
</comment>
<proteinExistence type="predicted"/>
<dbReference type="Proteomes" id="UP000518878">
    <property type="component" value="Unassembled WGS sequence"/>
</dbReference>
<protein>
    <submittedName>
        <fullName evidence="1">Winged helix-turn-helix transcriptional regulator</fullName>
    </submittedName>
</protein>
<dbReference type="EMBL" id="JAAQTL010000001">
    <property type="protein sequence ID" value="NID16334.1"/>
    <property type="molecule type" value="Genomic_DNA"/>
</dbReference>
<dbReference type="InterPro" id="IPR036390">
    <property type="entry name" value="WH_DNA-bd_sf"/>
</dbReference>
<keyword evidence="2" id="KW-1185">Reference proteome</keyword>
<dbReference type="SUPFAM" id="SSF46785">
    <property type="entry name" value="Winged helix' DNA-binding domain"/>
    <property type="match status" value="1"/>
</dbReference>
<reference evidence="1 2" key="1">
    <citation type="journal article" date="2006" name="Int. J. Syst. Evol. Microbiol.">
        <title>Dyella yeojuensis sp. nov., isolated from greenhouse soil in Korea.</title>
        <authorList>
            <person name="Kim B.Y."/>
            <person name="Weon H.Y."/>
            <person name="Lee K.H."/>
            <person name="Seok S.J."/>
            <person name="Kwon S.W."/>
            <person name="Go S.J."/>
            <person name="Stackebrandt E."/>
        </authorList>
    </citation>
    <scope>NUCLEOTIDE SEQUENCE [LARGE SCALE GENOMIC DNA]</scope>
    <source>
        <strain evidence="1 2">DSM 17673</strain>
    </source>
</reference>
<evidence type="ECO:0000313" key="2">
    <source>
        <dbReference type="Proteomes" id="UP000518878"/>
    </source>
</evidence>
<organism evidence="1 2">
    <name type="scientific">Luteibacter yeojuensis</name>
    <dbReference type="NCBI Taxonomy" id="345309"/>
    <lineage>
        <taxon>Bacteria</taxon>
        <taxon>Pseudomonadati</taxon>
        <taxon>Pseudomonadota</taxon>
        <taxon>Gammaproteobacteria</taxon>
        <taxon>Lysobacterales</taxon>
        <taxon>Rhodanobacteraceae</taxon>
        <taxon>Luteibacter</taxon>
    </lineage>
</organism>
<dbReference type="InterPro" id="IPR036388">
    <property type="entry name" value="WH-like_DNA-bd_sf"/>
</dbReference>
<gene>
    <name evidence="1" type="ORF">HBF32_12770</name>
</gene>
<name>A0A7X5QVY0_9GAMM</name>
<dbReference type="GO" id="GO:0006355">
    <property type="term" value="P:regulation of DNA-templated transcription"/>
    <property type="evidence" value="ECO:0007669"/>
    <property type="project" value="UniProtKB-ARBA"/>
</dbReference>